<comment type="cofactor">
    <cofactor evidence="1 4">
        <name>a divalent metal cation</name>
        <dbReference type="ChEBI" id="CHEBI:60240"/>
    </cofactor>
</comment>
<dbReference type="Pfam" id="PF02545">
    <property type="entry name" value="Maf"/>
    <property type="match status" value="1"/>
</dbReference>
<dbReference type="GO" id="GO:0009117">
    <property type="term" value="P:nucleotide metabolic process"/>
    <property type="evidence" value="ECO:0007669"/>
    <property type="project" value="UniProtKB-KW"/>
</dbReference>
<evidence type="ECO:0000256" key="2">
    <source>
        <dbReference type="ARBA" id="ARBA00022801"/>
    </source>
</evidence>
<feature type="site" description="Important for substrate specificity" evidence="4">
    <location>
        <position position="12"/>
    </location>
</feature>
<proteinExistence type="inferred from homology"/>
<dbReference type="InterPro" id="IPR003697">
    <property type="entry name" value="Maf-like"/>
</dbReference>
<keyword evidence="3 4" id="KW-0546">Nucleotide metabolism</keyword>
<keyword evidence="4" id="KW-0963">Cytoplasm</keyword>
<dbReference type="InParanoid" id="A0A2S8SWZ7"/>
<dbReference type="PANTHER" id="PTHR43213:SF5">
    <property type="entry name" value="BIFUNCTIONAL DTTP_UTP PYROPHOSPHATASE_METHYLTRANSFERASE PROTEIN-RELATED"/>
    <property type="match status" value="1"/>
</dbReference>
<dbReference type="SUPFAM" id="SSF52972">
    <property type="entry name" value="ITPase-like"/>
    <property type="match status" value="1"/>
</dbReference>
<comment type="function">
    <text evidence="4">Nucleoside triphosphate pyrophosphatase that hydrolyzes dTTP and UTP. May have a dual role in cell division arrest and in preventing the incorporation of modified nucleotides into cellular nucleic acids.</text>
</comment>
<dbReference type="InterPro" id="IPR029001">
    <property type="entry name" value="ITPase-like_fam"/>
</dbReference>
<dbReference type="GO" id="GO:0036221">
    <property type="term" value="F:UTP diphosphatase activity"/>
    <property type="evidence" value="ECO:0007669"/>
    <property type="project" value="RHEA"/>
</dbReference>
<comment type="catalytic activity">
    <reaction evidence="4">
        <text>dTTP + H2O = dTMP + diphosphate + H(+)</text>
        <dbReference type="Rhea" id="RHEA:28534"/>
        <dbReference type="ChEBI" id="CHEBI:15377"/>
        <dbReference type="ChEBI" id="CHEBI:15378"/>
        <dbReference type="ChEBI" id="CHEBI:33019"/>
        <dbReference type="ChEBI" id="CHEBI:37568"/>
        <dbReference type="ChEBI" id="CHEBI:63528"/>
        <dbReference type="EC" id="3.6.1.9"/>
    </reaction>
</comment>
<dbReference type="NCBIfam" id="TIGR00172">
    <property type="entry name" value="maf"/>
    <property type="match status" value="1"/>
</dbReference>
<dbReference type="Gene3D" id="3.90.950.10">
    <property type="match status" value="1"/>
</dbReference>
<comment type="catalytic activity">
    <reaction evidence="4">
        <text>UTP + H2O = UMP + diphosphate + H(+)</text>
        <dbReference type="Rhea" id="RHEA:29395"/>
        <dbReference type="ChEBI" id="CHEBI:15377"/>
        <dbReference type="ChEBI" id="CHEBI:15378"/>
        <dbReference type="ChEBI" id="CHEBI:33019"/>
        <dbReference type="ChEBI" id="CHEBI:46398"/>
        <dbReference type="ChEBI" id="CHEBI:57865"/>
        <dbReference type="EC" id="3.6.1.9"/>
    </reaction>
</comment>
<sequence length="197" mass="21178">MPPIVLASASPRRSQLLRDLGVPFQIVPSHAVEPLPSPAEIQNPAAYVEKLAQLKAQSADNQSIIIGADTTVVLETAAGTEILGKPADEAQARLMLQKMRGKTHRVYSGVCVRCGTKERLSHQITRVTFGDFSDEFIAAYVQTGEPMDKAGAYAAQGKGALLIEKIEGDYFNVVGLPLGKLSVLLRDFGVDVASFWA</sequence>
<evidence type="ECO:0000256" key="1">
    <source>
        <dbReference type="ARBA" id="ARBA00001968"/>
    </source>
</evidence>
<protein>
    <recommendedName>
        <fullName evidence="4">dTTP/UTP pyrophosphatase</fullName>
        <shortName evidence="4">dTTPase/UTPase</shortName>
        <ecNumber evidence="4">3.6.1.9</ecNumber>
    </recommendedName>
    <alternativeName>
        <fullName evidence="4">Nucleoside triphosphate pyrophosphatase</fullName>
    </alternativeName>
    <alternativeName>
        <fullName evidence="4">Nucleotide pyrophosphatase</fullName>
        <shortName evidence="4">Nucleotide PPase</shortName>
    </alternativeName>
</protein>
<feature type="site" description="Important for substrate specificity" evidence="4">
    <location>
        <position position="70"/>
    </location>
</feature>
<evidence type="ECO:0000256" key="3">
    <source>
        <dbReference type="ARBA" id="ARBA00023080"/>
    </source>
</evidence>
<dbReference type="OrthoDB" id="9807767at2"/>
<keyword evidence="2 4" id="KW-0378">Hydrolase</keyword>
<gene>
    <name evidence="5" type="ORF">B1R32_10159</name>
</gene>
<evidence type="ECO:0000313" key="5">
    <source>
        <dbReference type="EMBL" id="PQV65320.1"/>
    </source>
</evidence>
<comment type="subcellular location">
    <subcellularLocation>
        <location evidence="4">Cytoplasm</location>
    </subcellularLocation>
</comment>
<dbReference type="GO" id="GO:0036218">
    <property type="term" value="F:dTTP diphosphatase activity"/>
    <property type="evidence" value="ECO:0007669"/>
    <property type="project" value="RHEA"/>
</dbReference>
<dbReference type="EMBL" id="NIGF01000001">
    <property type="protein sequence ID" value="PQV65320.1"/>
    <property type="molecule type" value="Genomic_DNA"/>
</dbReference>
<dbReference type="PANTHER" id="PTHR43213">
    <property type="entry name" value="BIFUNCTIONAL DTTP/UTP PYROPHOSPHATASE/METHYLTRANSFERASE PROTEIN-RELATED"/>
    <property type="match status" value="1"/>
</dbReference>
<feature type="site" description="Important for substrate specificity" evidence="4">
    <location>
        <position position="156"/>
    </location>
</feature>
<dbReference type="CDD" id="cd00555">
    <property type="entry name" value="Maf"/>
    <property type="match status" value="1"/>
</dbReference>
<comment type="caution">
    <text evidence="5">The sequence shown here is derived from an EMBL/GenBank/DDBJ whole genome shotgun (WGS) entry which is preliminary data.</text>
</comment>
<comment type="caution">
    <text evidence="4">Lacks conserved residue(s) required for the propagation of feature annotation.</text>
</comment>
<reference evidence="5 6" key="1">
    <citation type="journal article" date="2018" name="Syst. Appl. Microbiol.">
        <title>Abditibacterium utsteinense sp. nov., the first cultivated member of candidate phylum FBP, isolated from ice-free Antarctic soil samples.</title>
        <authorList>
            <person name="Tahon G."/>
            <person name="Tytgat B."/>
            <person name="Lebbe L."/>
            <person name="Carlier A."/>
            <person name="Willems A."/>
        </authorList>
    </citation>
    <scope>NUCLEOTIDE SEQUENCE [LARGE SCALE GENOMIC DNA]</scope>
    <source>
        <strain evidence="5 6">LMG 29911</strain>
    </source>
</reference>
<dbReference type="EC" id="3.6.1.9" evidence="4"/>
<dbReference type="AlphaFoldDB" id="A0A2S8SWZ7"/>
<name>A0A2S8SWZ7_9BACT</name>
<accession>A0A2S8SWZ7</accession>
<dbReference type="GO" id="GO:0005737">
    <property type="term" value="C:cytoplasm"/>
    <property type="evidence" value="ECO:0007669"/>
    <property type="project" value="UniProtKB-SubCell"/>
</dbReference>
<dbReference type="RefSeq" id="WP_105482067.1">
    <property type="nucleotide sequence ID" value="NZ_NIGF01000001.1"/>
</dbReference>
<evidence type="ECO:0000313" key="6">
    <source>
        <dbReference type="Proteomes" id="UP000237684"/>
    </source>
</evidence>
<comment type="similarity">
    <text evidence="4">Belongs to the Maf family. YhdE subfamily.</text>
</comment>
<dbReference type="PIRSF" id="PIRSF006305">
    <property type="entry name" value="Maf"/>
    <property type="match status" value="1"/>
</dbReference>
<dbReference type="FunCoup" id="A0A2S8SWZ7">
    <property type="interactions" value="354"/>
</dbReference>
<feature type="active site" description="Proton acceptor" evidence="4">
    <location>
        <position position="69"/>
    </location>
</feature>
<dbReference type="HAMAP" id="MF_00528">
    <property type="entry name" value="Maf"/>
    <property type="match status" value="1"/>
</dbReference>
<dbReference type="Proteomes" id="UP000237684">
    <property type="component" value="Unassembled WGS sequence"/>
</dbReference>
<evidence type="ECO:0000256" key="4">
    <source>
        <dbReference type="HAMAP-Rule" id="MF_00528"/>
    </source>
</evidence>
<organism evidence="5 6">
    <name type="scientific">Abditibacterium utsteinense</name>
    <dbReference type="NCBI Taxonomy" id="1960156"/>
    <lineage>
        <taxon>Bacteria</taxon>
        <taxon>Pseudomonadati</taxon>
        <taxon>Abditibacteriota</taxon>
        <taxon>Abditibacteriia</taxon>
        <taxon>Abditibacteriales</taxon>
        <taxon>Abditibacteriaceae</taxon>
        <taxon>Abditibacterium</taxon>
    </lineage>
</organism>
<keyword evidence="6" id="KW-1185">Reference proteome</keyword>